<dbReference type="AlphaFoldDB" id="A0A7S8E7I8"/>
<reference evidence="1 2" key="1">
    <citation type="submission" date="2020-02" db="EMBL/GenBank/DDBJ databases">
        <authorList>
            <person name="Zheng R.K."/>
            <person name="Sun C.M."/>
        </authorList>
    </citation>
    <scope>NUCLEOTIDE SEQUENCE [LARGE SCALE GENOMIC DNA]</scope>
    <source>
        <strain evidence="2">rifampicinis</strain>
    </source>
</reference>
<dbReference type="EMBL" id="CP062983">
    <property type="protein sequence ID" value="QPC81784.1"/>
    <property type="molecule type" value="Genomic_DNA"/>
</dbReference>
<protein>
    <submittedName>
        <fullName evidence="1">Uncharacterized protein</fullName>
    </submittedName>
</protein>
<proteinExistence type="predicted"/>
<evidence type="ECO:0000313" key="1">
    <source>
        <dbReference type="EMBL" id="QPC81784.1"/>
    </source>
</evidence>
<keyword evidence="2" id="KW-1185">Reference proteome</keyword>
<organism evidence="1 2">
    <name type="scientific">Phototrophicus methaneseepsis</name>
    <dbReference type="NCBI Taxonomy" id="2710758"/>
    <lineage>
        <taxon>Bacteria</taxon>
        <taxon>Bacillati</taxon>
        <taxon>Chloroflexota</taxon>
        <taxon>Candidatus Thermofontia</taxon>
        <taxon>Phototrophicales</taxon>
        <taxon>Phototrophicaceae</taxon>
        <taxon>Phototrophicus</taxon>
    </lineage>
</organism>
<dbReference type="KEGG" id="pmet:G4Y79_19135"/>
<evidence type="ECO:0000313" key="2">
    <source>
        <dbReference type="Proteomes" id="UP000594468"/>
    </source>
</evidence>
<accession>A0A7S8E7I8</accession>
<name>A0A7S8E7I8_9CHLR</name>
<sequence>MTDQHPFEMRQPDQDYFKGVLLTVVGQAFSAADYELAHEPFQWLSGRYRFVKALDDAWHAYIEFQVLVYTDNAYAAGMPSRFRVTLIRSDRAGGKASPHEHYAKRTLSELVVGDFGVAILPSADHWWSFHDTTSLGNALAEAGHLVVGYGMPWLQGDLSPDSVPPALDKD</sequence>
<gene>
    <name evidence="1" type="ORF">G4Y79_19135</name>
</gene>
<dbReference type="RefSeq" id="WP_195169855.1">
    <property type="nucleotide sequence ID" value="NZ_CP062983.1"/>
</dbReference>
<dbReference type="Proteomes" id="UP000594468">
    <property type="component" value="Chromosome"/>
</dbReference>